<dbReference type="RefSeq" id="WP_231005917.1">
    <property type="nucleotide sequence ID" value="NZ_JAJNEC010000005.1"/>
</dbReference>
<evidence type="ECO:0000256" key="3">
    <source>
        <dbReference type="ARBA" id="ARBA00022989"/>
    </source>
</evidence>
<keyword evidence="4 5" id="KW-0472">Membrane</keyword>
<keyword evidence="8" id="KW-1185">Reference proteome</keyword>
<feature type="transmembrane region" description="Helical" evidence="5">
    <location>
        <begin position="50"/>
        <end position="67"/>
    </location>
</feature>
<accession>A0ABS8PTC5</accession>
<dbReference type="Proteomes" id="UP001199816">
    <property type="component" value="Unassembled WGS sequence"/>
</dbReference>
<feature type="domain" description="Methylamine utilisation protein MauE" evidence="6">
    <location>
        <begin position="8"/>
        <end position="95"/>
    </location>
</feature>
<protein>
    <recommendedName>
        <fullName evidence="6">Methylamine utilisation protein MauE domain-containing protein</fullName>
    </recommendedName>
</protein>
<feature type="transmembrane region" description="Helical" evidence="5">
    <location>
        <begin position="112"/>
        <end position="132"/>
    </location>
</feature>
<keyword evidence="2 5" id="KW-0812">Transmembrane</keyword>
<reference evidence="7 8" key="1">
    <citation type="submission" date="2021-11" db="EMBL/GenBank/DDBJ databases">
        <title>Genomic of Niabella pedocola.</title>
        <authorList>
            <person name="Wu T."/>
        </authorList>
    </citation>
    <scope>NUCLEOTIDE SEQUENCE [LARGE SCALE GENOMIC DNA]</scope>
    <source>
        <strain evidence="7 8">JCM 31011</strain>
    </source>
</reference>
<feature type="transmembrane region" description="Helical" evidence="5">
    <location>
        <begin position="12"/>
        <end position="30"/>
    </location>
</feature>
<dbReference type="EMBL" id="JAJNEC010000005">
    <property type="protein sequence ID" value="MCD2424317.1"/>
    <property type="molecule type" value="Genomic_DNA"/>
</dbReference>
<evidence type="ECO:0000313" key="7">
    <source>
        <dbReference type="EMBL" id="MCD2424317.1"/>
    </source>
</evidence>
<dbReference type="Pfam" id="PF07291">
    <property type="entry name" value="MauE"/>
    <property type="match status" value="1"/>
</dbReference>
<evidence type="ECO:0000259" key="6">
    <source>
        <dbReference type="Pfam" id="PF07291"/>
    </source>
</evidence>
<sequence>MNIKKHIEEVIYLVAMFCFFYEGLYLLVRVEHFDLWLKYLPFMHGAHRQVSYLLPLTEMAVAILIIWPKTRNAGLILGLVGCVCFVVYLLLILLFTDTFVLPFHRYWKFMKWFHKMLIIVNMSWILFGLLIVNKNRGIFNEKYRKIGHV</sequence>
<comment type="caution">
    <text evidence="7">The sequence shown here is derived from an EMBL/GenBank/DDBJ whole genome shotgun (WGS) entry which is preliminary data.</text>
</comment>
<evidence type="ECO:0000256" key="2">
    <source>
        <dbReference type="ARBA" id="ARBA00022692"/>
    </source>
</evidence>
<organism evidence="7 8">
    <name type="scientific">Niabella pedocola</name>
    <dbReference type="NCBI Taxonomy" id="1752077"/>
    <lineage>
        <taxon>Bacteria</taxon>
        <taxon>Pseudomonadati</taxon>
        <taxon>Bacteroidota</taxon>
        <taxon>Chitinophagia</taxon>
        <taxon>Chitinophagales</taxon>
        <taxon>Chitinophagaceae</taxon>
        <taxon>Niabella</taxon>
    </lineage>
</organism>
<keyword evidence="3 5" id="KW-1133">Transmembrane helix</keyword>
<proteinExistence type="predicted"/>
<evidence type="ECO:0000256" key="5">
    <source>
        <dbReference type="SAM" id="Phobius"/>
    </source>
</evidence>
<comment type="subcellular location">
    <subcellularLocation>
        <location evidence="1">Membrane</location>
        <topology evidence="1">Multi-pass membrane protein</topology>
    </subcellularLocation>
</comment>
<evidence type="ECO:0000256" key="4">
    <source>
        <dbReference type="ARBA" id="ARBA00023136"/>
    </source>
</evidence>
<name>A0ABS8PTC5_9BACT</name>
<evidence type="ECO:0000313" key="8">
    <source>
        <dbReference type="Proteomes" id="UP001199816"/>
    </source>
</evidence>
<evidence type="ECO:0000256" key="1">
    <source>
        <dbReference type="ARBA" id="ARBA00004141"/>
    </source>
</evidence>
<feature type="transmembrane region" description="Helical" evidence="5">
    <location>
        <begin position="74"/>
        <end position="100"/>
    </location>
</feature>
<gene>
    <name evidence="7" type="ORF">LQ567_16175</name>
</gene>
<dbReference type="InterPro" id="IPR009908">
    <property type="entry name" value="Methylamine_util_MauE"/>
</dbReference>